<dbReference type="SUPFAM" id="SSF118352">
    <property type="entry name" value="HSP33 redox switch-like"/>
    <property type="match status" value="1"/>
</dbReference>
<keyword evidence="5 6" id="KW-0676">Redox-active center</keyword>
<evidence type="ECO:0000256" key="4">
    <source>
        <dbReference type="ARBA" id="ARBA00023186"/>
    </source>
</evidence>
<organism evidence="7 8">
    <name type="scientific">Pilibacter termitis</name>
    <dbReference type="NCBI Taxonomy" id="263852"/>
    <lineage>
        <taxon>Bacteria</taxon>
        <taxon>Bacillati</taxon>
        <taxon>Bacillota</taxon>
        <taxon>Bacilli</taxon>
        <taxon>Lactobacillales</taxon>
        <taxon>Enterococcaceae</taxon>
        <taxon>Pilibacter</taxon>
    </lineage>
</organism>
<dbReference type="AlphaFoldDB" id="A0A1T4L1B3"/>
<dbReference type="EMBL" id="FUXI01000004">
    <property type="protein sequence ID" value="SJZ48327.1"/>
    <property type="molecule type" value="Genomic_DNA"/>
</dbReference>
<dbReference type="RefSeq" id="WP_078806439.1">
    <property type="nucleotide sequence ID" value="NZ_FUXI01000004.1"/>
</dbReference>
<keyword evidence="4 6" id="KW-0143">Chaperone</keyword>
<reference evidence="7 8" key="1">
    <citation type="submission" date="2017-02" db="EMBL/GenBank/DDBJ databases">
        <authorList>
            <person name="Peterson S.W."/>
        </authorList>
    </citation>
    <scope>NUCLEOTIDE SEQUENCE [LARGE SCALE GENOMIC DNA]</scope>
    <source>
        <strain evidence="7 8">ATCC BAA-1030</strain>
    </source>
</reference>
<evidence type="ECO:0000256" key="3">
    <source>
        <dbReference type="ARBA" id="ARBA00023157"/>
    </source>
</evidence>
<proteinExistence type="inferred from homology"/>
<dbReference type="CDD" id="cd00498">
    <property type="entry name" value="Hsp33"/>
    <property type="match status" value="1"/>
</dbReference>
<dbReference type="InterPro" id="IPR000397">
    <property type="entry name" value="Heat_shock_Hsp33"/>
</dbReference>
<dbReference type="InterPro" id="IPR016153">
    <property type="entry name" value="Heat_shock_Hsp33_N"/>
</dbReference>
<feature type="disulfide bond" description="Redox-active" evidence="6">
    <location>
        <begin position="269"/>
        <end position="272"/>
    </location>
</feature>
<name>A0A1T4L1B3_9ENTE</name>
<dbReference type="OrthoDB" id="9776534at2"/>
<comment type="similarity">
    <text evidence="6">Belongs to the HSP33 family.</text>
</comment>
<comment type="function">
    <text evidence="6">Redox regulated molecular chaperone. Protects both thermally unfolding and oxidatively damaged proteins from irreversible aggregation. Plays an important role in the bacterial defense system toward oxidative stress.</text>
</comment>
<feature type="disulfide bond" description="Redox-active" evidence="6">
    <location>
        <begin position="236"/>
        <end position="238"/>
    </location>
</feature>
<keyword evidence="3 6" id="KW-1015">Disulfide bond</keyword>
<dbReference type="PIRSF" id="PIRSF005261">
    <property type="entry name" value="Heat_shock_Hsp33"/>
    <property type="match status" value="1"/>
</dbReference>
<evidence type="ECO:0000313" key="7">
    <source>
        <dbReference type="EMBL" id="SJZ48327.1"/>
    </source>
</evidence>
<protein>
    <recommendedName>
        <fullName evidence="6">33 kDa chaperonin</fullName>
    </recommendedName>
    <alternativeName>
        <fullName evidence="6">Heat shock protein 33 homolog</fullName>
        <shortName evidence="6">HSP33</shortName>
    </alternativeName>
</protein>
<dbReference type="PANTHER" id="PTHR30111:SF1">
    <property type="entry name" value="33 KDA CHAPERONIN"/>
    <property type="match status" value="1"/>
</dbReference>
<dbReference type="Gene3D" id="3.90.1280.10">
    <property type="entry name" value="HSP33 redox switch-like"/>
    <property type="match status" value="1"/>
</dbReference>
<keyword evidence="1 6" id="KW-0963">Cytoplasm</keyword>
<dbReference type="PANTHER" id="PTHR30111">
    <property type="entry name" value="33 KDA CHAPERONIN"/>
    <property type="match status" value="1"/>
</dbReference>
<dbReference type="GO" id="GO:0042026">
    <property type="term" value="P:protein refolding"/>
    <property type="evidence" value="ECO:0007669"/>
    <property type="project" value="TreeGrafter"/>
</dbReference>
<dbReference type="GO" id="GO:0044183">
    <property type="term" value="F:protein folding chaperone"/>
    <property type="evidence" value="ECO:0007669"/>
    <property type="project" value="TreeGrafter"/>
</dbReference>
<gene>
    <name evidence="6" type="primary">hslO</name>
    <name evidence="7" type="ORF">SAMN02745116_00474</name>
</gene>
<accession>A0A1T4L1B3</accession>
<dbReference type="SUPFAM" id="SSF64397">
    <property type="entry name" value="Hsp33 domain"/>
    <property type="match status" value="1"/>
</dbReference>
<evidence type="ECO:0000256" key="1">
    <source>
        <dbReference type="ARBA" id="ARBA00022490"/>
    </source>
</evidence>
<dbReference type="GO" id="GO:0005737">
    <property type="term" value="C:cytoplasm"/>
    <property type="evidence" value="ECO:0007669"/>
    <property type="project" value="UniProtKB-SubCell"/>
</dbReference>
<sequence length="287" mass="31662">MENYLVRAIYKDNSIRAFALKATDVIAEACIRHETWSASSVALGRLMLGTVLLGANLKGNDRITVKMQGNGSGGAIIAESNACGDVKGYIQNPNVDMKKTSTGEVIVVQATGNKGTFSVIKDMGLKTAYTGQIPFVTGEIGEEFTYYLTESEQIPSSVGVSVKLDEEDRVRQAGGFLVQVLPDAKSETIALIERRLQQMPAISEILKNGTPEDLLNHIFGEGDYKTFDKEEIRFHCDCSKDKFARGLKSIQKSELEEMIAQDHGCEAVCHFCNEKYQFSEEELKELL</sequence>
<comment type="PTM">
    <text evidence="6">Under oxidizing conditions two disulfide bonds are formed involving the reactive cysteines. Under reducing conditions zinc is bound to the reactive cysteines and the protein is inactive.</text>
</comment>
<evidence type="ECO:0000313" key="8">
    <source>
        <dbReference type="Proteomes" id="UP000190328"/>
    </source>
</evidence>
<dbReference type="InterPro" id="IPR016154">
    <property type="entry name" value="Heat_shock_Hsp33_C"/>
</dbReference>
<comment type="subcellular location">
    <subcellularLocation>
        <location evidence="6">Cytoplasm</location>
    </subcellularLocation>
</comment>
<keyword evidence="8" id="KW-1185">Reference proteome</keyword>
<dbReference type="Proteomes" id="UP000190328">
    <property type="component" value="Unassembled WGS sequence"/>
</dbReference>
<dbReference type="NCBIfam" id="NF001033">
    <property type="entry name" value="PRK00114.1"/>
    <property type="match status" value="1"/>
</dbReference>
<dbReference type="STRING" id="263852.SAMN02745116_00474"/>
<dbReference type="Pfam" id="PF01430">
    <property type="entry name" value="HSP33"/>
    <property type="match status" value="1"/>
</dbReference>
<evidence type="ECO:0000256" key="5">
    <source>
        <dbReference type="ARBA" id="ARBA00023284"/>
    </source>
</evidence>
<dbReference type="Gene3D" id="3.55.30.10">
    <property type="entry name" value="Hsp33 domain"/>
    <property type="match status" value="1"/>
</dbReference>
<evidence type="ECO:0000256" key="2">
    <source>
        <dbReference type="ARBA" id="ARBA00022833"/>
    </source>
</evidence>
<keyword evidence="2 6" id="KW-0862">Zinc</keyword>
<evidence type="ECO:0000256" key="6">
    <source>
        <dbReference type="HAMAP-Rule" id="MF_00117"/>
    </source>
</evidence>
<dbReference type="GO" id="GO:0051082">
    <property type="term" value="F:unfolded protein binding"/>
    <property type="evidence" value="ECO:0007669"/>
    <property type="project" value="UniProtKB-UniRule"/>
</dbReference>
<dbReference type="HAMAP" id="MF_00117">
    <property type="entry name" value="HslO"/>
    <property type="match status" value="1"/>
</dbReference>